<dbReference type="PANTHER" id="PTHR47331">
    <property type="entry name" value="PHD-TYPE DOMAIN-CONTAINING PROTEIN"/>
    <property type="match status" value="1"/>
</dbReference>
<sequence>MTPKDKCTSKVWICLYTCCLTRVVHIDIVPNLSAYTFMRCFRRFIARRGMPRPMISDNGKTFKAAAKIIKELMSQDYIQQHLTSLGIDWRFNLERASWWGEIFERLIHSMKRCLKKIIGKSQLSYEELLTAVSEAEMIINSCPLSYISMDDLEEPVTPSHMMIGRRLLSLPDVS</sequence>
<dbReference type="InterPro" id="IPR012337">
    <property type="entry name" value="RNaseH-like_sf"/>
</dbReference>
<dbReference type="PANTHER" id="PTHR47331:SF1">
    <property type="entry name" value="GAG-LIKE PROTEIN"/>
    <property type="match status" value="1"/>
</dbReference>
<proteinExistence type="predicted"/>
<feature type="domain" description="Integrase catalytic" evidence="1">
    <location>
        <begin position="1"/>
        <end position="166"/>
    </location>
</feature>
<dbReference type="Gene3D" id="3.30.420.10">
    <property type="entry name" value="Ribonuclease H-like superfamily/Ribonuclease H"/>
    <property type="match status" value="1"/>
</dbReference>
<organism evidence="2">
    <name type="scientific">Amphimedon queenslandica</name>
    <name type="common">Sponge</name>
    <dbReference type="NCBI Taxonomy" id="400682"/>
    <lineage>
        <taxon>Eukaryota</taxon>
        <taxon>Metazoa</taxon>
        <taxon>Porifera</taxon>
        <taxon>Demospongiae</taxon>
        <taxon>Heteroscleromorpha</taxon>
        <taxon>Haplosclerida</taxon>
        <taxon>Niphatidae</taxon>
        <taxon>Amphimedon</taxon>
    </lineage>
</organism>
<dbReference type="GO" id="GO:0003676">
    <property type="term" value="F:nucleic acid binding"/>
    <property type="evidence" value="ECO:0007669"/>
    <property type="project" value="InterPro"/>
</dbReference>
<accession>A0A1X7SFK5</accession>
<dbReference type="SUPFAM" id="SSF53098">
    <property type="entry name" value="Ribonuclease H-like"/>
    <property type="match status" value="1"/>
</dbReference>
<reference evidence="2" key="1">
    <citation type="submission" date="2017-05" db="UniProtKB">
        <authorList>
            <consortium name="EnsemblMetazoa"/>
        </authorList>
    </citation>
    <scope>IDENTIFICATION</scope>
</reference>
<dbReference type="PROSITE" id="PS50994">
    <property type="entry name" value="INTEGRASE"/>
    <property type="match status" value="1"/>
</dbReference>
<name>A0A1X7SFK5_AMPQE</name>
<evidence type="ECO:0000259" key="1">
    <source>
        <dbReference type="PROSITE" id="PS50994"/>
    </source>
</evidence>
<evidence type="ECO:0000313" key="2">
    <source>
        <dbReference type="EnsemblMetazoa" id="Aqu2.1.00853_001"/>
    </source>
</evidence>
<dbReference type="InterPro" id="IPR001584">
    <property type="entry name" value="Integrase_cat-core"/>
</dbReference>
<dbReference type="GO" id="GO:0015074">
    <property type="term" value="P:DNA integration"/>
    <property type="evidence" value="ECO:0007669"/>
    <property type="project" value="InterPro"/>
</dbReference>
<dbReference type="InterPro" id="IPR036397">
    <property type="entry name" value="RNaseH_sf"/>
</dbReference>
<dbReference type="InParanoid" id="A0A1X7SFK5"/>
<dbReference type="AlphaFoldDB" id="A0A1X7SFK5"/>
<dbReference type="OrthoDB" id="6020750at2759"/>
<dbReference type="OMA" id="INVEIAH"/>
<protein>
    <recommendedName>
        <fullName evidence="1">Integrase catalytic domain-containing protein</fullName>
    </recommendedName>
</protein>
<dbReference type="EnsemblMetazoa" id="Aqu2.1.00853_001">
    <property type="protein sequence ID" value="Aqu2.1.00853_001"/>
    <property type="gene ID" value="Aqu2.1.00853"/>
</dbReference>